<gene>
    <name evidence="1" type="ORF">LO55_950</name>
</gene>
<dbReference type="AlphaFoldDB" id="A0A1S2N475"/>
<proteinExistence type="predicted"/>
<accession>A0A1S2N475</accession>
<organism evidence="1 2">
    <name type="scientific">Massilia timonae</name>
    <dbReference type="NCBI Taxonomy" id="47229"/>
    <lineage>
        <taxon>Bacteria</taxon>
        <taxon>Pseudomonadati</taxon>
        <taxon>Pseudomonadota</taxon>
        <taxon>Betaproteobacteria</taxon>
        <taxon>Burkholderiales</taxon>
        <taxon>Oxalobacteraceae</taxon>
        <taxon>Telluria group</taxon>
        <taxon>Massilia</taxon>
    </lineage>
</organism>
<dbReference type="EMBL" id="JRYB01000001">
    <property type="protein sequence ID" value="OIJ39879.1"/>
    <property type="molecule type" value="Genomic_DNA"/>
</dbReference>
<reference evidence="1 2" key="1">
    <citation type="submission" date="2014-10" db="EMBL/GenBank/DDBJ databases">
        <authorList>
            <person name="Seo M.-J."/>
            <person name="Seok Y.J."/>
            <person name="Cha I.-T."/>
        </authorList>
    </citation>
    <scope>NUCLEOTIDE SEQUENCE [LARGE SCALE GENOMIC DNA]</scope>
    <source>
        <strain evidence="1 2">NEU</strain>
    </source>
</reference>
<protein>
    <submittedName>
        <fullName evidence="1">Uncharacterized protein</fullName>
    </submittedName>
</protein>
<name>A0A1S2N475_9BURK</name>
<comment type="caution">
    <text evidence="1">The sequence shown here is derived from an EMBL/GenBank/DDBJ whole genome shotgun (WGS) entry which is preliminary data.</text>
</comment>
<dbReference type="Proteomes" id="UP000180246">
    <property type="component" value="Unassembled WGS sequence"/>
</dbReference>
<sequence>MRSKMYAIKAQTWLNIRPMMFVCLPRVSGEPVYTLQHANESDLLSG</sequence>
<evidence type="ECO:0000313" key="2">
    <source>
        <dbReference type="Proteomes" id="UP000180246"/>
    </source>
</evidence>
<evidence type="ECO:0000313" key="1">
    <source>
        <dbReference type="EMBL" id="OIJ39879.1"/>
    </source>
</evidence>